<dbReference type="InterPro" id="IPR052155">
    <property type="entry name" value="Biofilm_reg_signaling"/>
</dbReference>
<gene>
    <name evidence="7" type="ORF">ACFOSS_08540</name>
</gene>
<evidence type="ECO:0000259" key="5">
    <source>
        <dbReference type="PROSITE" id="PS50883"/>
    </source>
</evidence>
<dbReference type="Gene3D" id="3.40.50.2300">
    <property type="match status" value="1"/>
</dbReference>
<keyword evidence="1" id="KW-0597">Phosphoprotein</keyword>
<dbReference type="CDD" id="cd01949">
    <property type="entry name" value="GGDEF"/>
    <property type="match status" value="1"/>
</dbReference>
<dbReference type="CDD" id="cd17574">
    <property type="entry name" value="REC_OmpR"/>
    <property type="match status" value="1"/>
</dbReference>
<dbReference type="PROSITE" id="PS50110">
    <property type="entry name" value="RESPONSE_REGULATORY"/>
    <property type="match status" value="1"/>
</dbReference>
<dbReference type="Proteomes" id="UP001595692">
    <property type="component" value="Unassembled WGS sequence"/>
</dbReference>
<dbReference type="RefSeq" id="WP_377151886.1">
    <property type="nucleotide sequence ID" value="NZ_JBHSAF010000007.1"/>
</dbReference>
<dbReference type="Pfam" id="PF00563">
    <property type="entry name" value="EAL"/>
    <property type="match status" value="1"/>
</dbReference>
<dbReference type="InterPro" id="IPR035965">
    <property type="entry name" value="PAS-like_dom_sf"/>
</dbReference>
<reference evidence="8" key="1">
    <citation type="journal article" date="2019" name="Int. J. Syst. Evol. Microbiol.">
        <title>The Global Catalogue of Microorganisms (GCM) 10K type strain sequencing project: providing services to taxonomists for standard genome sequencing and annotation.</title>
        <authorList>
            <consortium name="The Broad Institute Genomics Platform"/>
            <consortium name="The Broad Institute Genome Sequencing Center for Infectious Disease"/>
            <person name="Wu L."/>
            <person name="Ma J."/>
        </authorList>
    </citation>
    <scope>NUCLEOTIDE SEQUENCE [LARGE SCALE GENOMIC DNA]</scope>
    <source>
        <strain evidence="8">CCUG 54939</strain>
    </source>
</reference>
<dbReference type="InterPro" id="IPR001789">
    <property type="entry name" value="Sig_transdc_resp-reg_receiver"/>
</dbReference>
<proteinExistence type="predicted"/>
<dbReference type="NCBIfam" id="TIGR00254">
    <property type="entry name" value="GGDEF"/>
    <property type="match status" value="1"/>
</dbReference>
<dbReference type="InterPro" id="IPR000160">
    <property type="entry name" value="GGDEF_dom"/>
</dbReference>
<dbReference type="SUPFAM" id="SSF141868">
    <property type="entry name" value="EAL domain-like"/>
    <property type="match status" value="1"/>
</dbReference>
<dbReference type="InterPro" id="IPR000014">
    <property type="entry name" value="PAS"/>
</dbReference>
<dbReference type="SUPFAM" id="SSF55785">
    <property type="entry name" value="PYP-like sensor domain (PAS domain)"/>
    <property type="match status" value="1"/>
</dbReference>
<dbReference type="SMART" id="SM00052">
    <property type="entry name" value="EAL"/>
    <property type="match status" value="1"/>
</dbReference>
<dbReference type="SMART" id="SM00091">
    <property type="entry name" value="PAS"/>
    <property type="match status" value="1"/>
</dbReference>
<dbReference type="EMBL" id="JBHSAF010000007">
    <property type="protein sequence ID" value="MFC3913511.1"/>
    <property type="molecule type" value="Genomic_DNA"/>
</dbReference>
<keyword evidence="8" id="KW-1185">Reference proteome</keyword>
<dbReference type="InterPro" id="IPR029787">
    <property type="entry name" value="Nucleotide_cyclase"/>
</dbReference>
<evidence type="ECO:0000259" key="4">
    <source>
        <dbReference type="PROSITE" id="PS50113"/>
    </source>
</evidence>
<feature type="domain" description="EAL" evidence="5">
    <location>
        <begin position="553"/>
        <end position="807"/>
    </location>
</feature>
<evidence type="ECO:0000259" key="2">
    <source>
        <dbReference type="PROSITE" id="PS50110"/>
    </source>
</evidence>
<feature type="domain" description="Response regulatory" evidence="2">
    <location>
        <begin position="10"/>
        <end position="126"/>
    </location>
</feature>
<comment type="caution">
    <text evidence="7">The sequence shown here is derived from an EMBL/GenBank/DDBJ whole genome shotgun (WGS) entry which is preliminary data.</text>
</comment>
<dbReference type="PROSITE" id="PS50883">
    <property type="entry name" value="EAL"/>
    <property type="match status" value="1"/>
</dbReference>
<dbReference type="SMART" id="SM00448">
    <property type="entry name" value="REC"/>
    <property type="match status" value="1"/>
</dbReference>
<dbReference type="SMART" id="SM00267">
    <property type="entry name" value="GGDEF"/>
    <property type="match status" value="1"/>
</dbReference>
<dbReference type="CDD" id="cd00130">
    <property type="entry name" value="PAS"/>
    <property type="match status" value="1"/>
</dbReference>
<dbReference type="InterPro" id="IPR043128">
    <property type="entry name" value="Rev_trsase/Diguanyl_cyclase"/>
</dbReference>
<dbReference type="Pfam" id="PF00990">
    <property type="entry name" value="GGDEF"/>
    <property type="match status" value="1"/>
</dbReference>
<dbReference type="Gene3D" id="3.30.450.20">
    <property type="entry name" value="PAS domain"/>
    <property type="match status" value="1"/>
</dbReference>
<evidence type="ECO:0000259" key="6">
    <source>
        <dbReference type="PROSITE" id="PS50887"/>
    </source>
</evidence>
<dbReference type="Pfam" id="PF00072">
    <property type="entry name" value="Response_reg"/>
    <property type="match status" value="1"/>
</dbReference>
<evidence type="ECO:0000259" key="3">
    <source>
        <dbReference type="PROSITE" id="PS50112"/>
    </source>
</evidence>
<dbReference type="InterPro" id="IPR035919">
    <property type="entry name" value="EAL_sf"/>
</dbReference>
<dbReference type="InterPro" id="IPR001633">
    <property type="entry name" value="EAL_dom"/>
</dbReference>
<dbReference type="CDD" id="cd01948">
    <property type="entry name" value="EAL"/>
    <property type="match status" value="1"/>
</dbReference>
<dbReference type="SUPFAM" id="SSF55073">
    <property type="entry name" value="Nucleotide cyclase"/>
    <property type="match status" value="1"/>
</dbReference>
<dbReference type="InterPro" id="IPR011006">
    <property type="entry name" value="CheY-like_superfamily"/>
</dbReference>
<dbReference type="PANTHER" id="PTHR44757:SF2">
    <property type="entry name" value="BIOFILM ARCHITECTURE MAINTENANCE PROTEIN MBAA"/>
    <property type="match status" value="1"/>
</dbReference>
<feature type="domain" description="PAC" evidence="4">
    <location>
        <begin position="325"/>
        <end position="379"/>
    </location>
</feature>
<dbReference type="PROSITE" id="PS50113">
    <property type="entry name" value="PAC"/>
    <property type="match status" value="1"/>
</dbReference>
<protein>
    <submittedName>
        <fullName evidence="7">EAL domain-containing protein</fullName>
    </submittedName>
</protein>
<feature type="modified residue" description="4-aspartylphosphate" evidence="1">
    <location>
        <position position="59"/>
    </location>
</feature>
<evidence type="ECO:0000256" key="1">
    <source>
        <dbReference type="PROSITE-ProRule" id="PRU00169"/>
    </source>
</evidence>
<dbReference type="InterPro" id="IPR000700">
    <property type="entry name" value="PAS-assoc_C"/>
</dbReference>
<sequence>MSEPLATRPRVLIVDDEFSARLIMRATLEEAGFEVEEAGTVCEALQHFHARTPDLIILDVLLPDGNGIALCATLRQLPQGHTLPIAMATGLDDIHSIQQAFQSGATDFITKPISWGTLGYRVHYLLRAHQAFEELAISEAKNRALLSALPDLLFLIRDDGLIVDRLAGTEAPDWAEWDLHPGELLDNHPSAVVAQMLRLEIANVLGNQNPKAVEIALPRNTLGVCWEARILPRSEHEVLLVLRDISLRKQMENQLRLSARVFESSNEAIMITDSRNRIISVNPTFEAITGYRESEVLGQEPRLLGAGQETRSLYRNLWALLYENGAWQGELVDQRKNGDEYPVWISISLVRDGNGDPEYHIASFADITDRKRQEAQIEHLAFHDVLTGLPNRRLLTDRIQVAISQAQRDNDGLALLFIDLDRFKTINDSLGHQIGDQLLREVGYRLSRWVRSGDTVSRVGGDEFIVLCPGCSSMEDAALLGEKLLEALGEPYEFDGKQLVITASIGIALYPNNGTDANALIGNADAAMYLAKENDRNNCQFYSPDLNARNLERLQMELRLRQALENQEFVLFFQPQIDARSGQLIGAETLIRWQDPLHGLIPPGRFIPLAEETGLIQAIGDWVLTAACEHQARWERLGLPPLTLAVNLSARQFRQPNFVEHLIDTADRSGIDPARLELELTESMLMKDIPQTTGKLQQLKARGFRMSVDDFGTGFSSLNYLRHFPLDVLKIDQSFVRELFEDEAALAIIDSIIALARALGMRTVAEGVETAPQRQILQSHGCDTLQGYLIAKPLPEAEFLAWRQSYQPASRNKGPDSE</sequence>
<feature type="domain" description="PAS" evidence="3">
    <location>
        <begin position="254"/>
        <end position="299"/>
    </location>
</feature>
<evidence type="ECO:0000313" key="7">
    <source>
        <dbReference type="EMBL" id="MFC3913511.1"/>
    </source>
</evidence>
<dbReference type="Gene3D" id="3.30.70.270">
    <property type="match status" value="1"/>
</dbReference>
<evidence type="ECO:0000313" key="8">
    <source>
        <dbReference type="Proteomes" id="UP001595692"/>
    </source>
</evidence>
<dbReference type="Pfam" id="PF13426">
    <property type="entry name" value="PAS_9"/>
    <property type="match status" value="1"/>
</dbReference>
<dbReference type="NCBIfam" id="TIGR00229">
    <property type="entry name" value="sensory_box"/>
    <property type="match status" value="1"/>
</dbReference>
<dbReference type="PROSITE" id="PS50112">
    <property type="entry name" value="PAS"/>
    <property type="match status" value="1"/>
</dbReference>
<name>A0ABV8CN29_9GAMM</name>
<organism evidence="7 8">
    <name type="scientific">Pseudaeromonas sharmana</name>
    <dbReference type="NCBI Taxonomy" id="328412"/>
    <lineage>
        <taxon>Bacteria</taxon>
        <taxon>Pseudomonadati</taxon>
        <taxon>Pseudomonadota</taxon>
        <taxon>Gammaproteobacteria</taxon>
        <taxon>Aeromonadales</taxon>
        <taxon>Aeromonadaceae</taxon>
        <taxon>Pseudaeromonas</taxon>
    </lineage>
</organism>
<feature type="domain" description="GGDEF" evidence="6">
    <location>
        <begin position="411"/>
        <end position="544"/>
    </location>
</feature>
<dbReference type="PANTHER" id="PTHR44757">
    <property type="entry name" value="DIGUANYLATE CYCLASE DGCP"/>
    <property type="match status" value="1"/>
</dbReference>
<dbReference type="SMART" id="SM00086">
    <property type="entry name" value="PAC"/>
    <property type="match status" value="1"/>
</dbReference>
<dbReference type="SUPFAM" id="SSF52172">
    <property type="entry name" value="CheY-like"/>
    <property type="match status" value="1"/>
</dbReference>
<dbReference type="InterPro" id="IPR001610">
    <property type="entry name" value="PAC"/>
</dbReference>
<dbReference type="Gene3D" id="3.20.20.450">
    <property type="entry name" value="EAL domain"/>
    <property type="match status" value="1"/>
</dbReference>
<accession>A0ABV8CN29</accession>
<dbReference type="PROSITE" id="PS50887">
    <property type="entry name" value="GGDEF"/>
    <property type="match status" value="1"/>
</dbReference>